<dbReference type="PANTHER" id="PTHR13370">
    <property type="entry name" value="RNA METHYLASE-RELATED"/>
    <property type="match status" value="1"/>
</dbReference>
<keyword evidence="2 5" id="KW-0489">Methyltransferase</keyword>
<sequence>MGCAHIKPRFPFGRFKMEEKVKIFNDDFLNIVKNIADESIDLIVTDPPYPTTSRGNAGNSGGMFQKKINKQGKVFNYNNIDCDMYASEFYRILKNGSHCYVMTNHINLIKMLNSFTDLRTEDEKKNGIKQYGFHFIKSLIWNKGNKIMGQFYMSQFEYILFFRKGKGIKINNCGTSDILSIPNIKRKDANGKNLHDTEKPVALMKILIENSSLENQIVLDPFMGIGSTGIACLQENRKFIGIEIDEKYFNIAKNEMLVFEKDSQMNISDFIGDTV</sequence>
<dbReference type="PROSITE" id="PS00092">
    <property type="entry name" value="N6_MTASE"/>
    <property type="match status" value="1"/>
</dbReference>
<dbReference type="Pfam" id="PF01555">
    <property type="entry name" value="N6_N4_Mtase"/>
    <property type="match status" value="1"/>
</dbReference>
<dbReference type="InterPro" id="IPR029063">
    <property type="entry name" value="SAM-dependent_MTases_sf"/>
</dbReference>
<dbReference type="EMBL" id="BK059084">
    <property type="protein sequence ID" value="DAE28268.1"/>
    <property type="molecule type" value="Genomic_DNA"/>
</dbReference>
<dbReference type="InterPro" id="IPR002941">
    <property type="entry name" value="DNA_methylase_N4/N6"/>
</dbReference>
<evidence type="ECO:0000313" key="5">
    <source>
        <dbReference type="EMBL" id="DAE28268.1"/>
    </source>
</evidence>
<evidence type="ECO:0000256" key="3">
    <source>
        <dbReference type="ARBA" id="ARBA00022679"/>
    </source>
</evidence>
<organism evidence="5">
    <name type="scientific">virus sp. ctRTq15</name>
    <dbReference type="NCBI Taxonomy" id="2828253"/>
    <lineage>
        <taxon>Viruses</taxon>
    </lineage>
</organism>
<feature type="domain" description="DNA methylase N-4/N-6" evidence="4">
    <location>
        <begin position="40"/>
        <end position="253"/>
    </location>
</feature>
<dbReference type="InterPro" id="IPR001091">
    <property type="entry name" value="RM_Methyltransferase"/>
</dbReference>
<dbReference type="GO" id="GO:0003677">
    <property type="term" value="F:DNA binding"/>
    <property type="evidence" value="ECO:0007669"/>
    <property type="project" value="InterPro"/>
</dbReference>
<name>A0A8S5RBC0_9VIRU</name>
<dbReference type="GO" id="GO:0009007">
    <property type="term" value="F:site-specific DNA-methyltransferase (adenine-specific) activity"/>
    <property type="evidence" value="ECO:0007669"/>
    <property type="project" value="TreeGrafter"/>
</dbReference>
<dbReference type="GO" id="GO:0032259">
    <property type="term" value="P:methylation"/>
    <property type="evidence" value="ECO:0007669"/>
    <property type="project" value="UniProtKB-KW"/>
</dbReference>
<comment type="similarity">
    <text evidence="1">Belongs to the N(4)/N(6)-methyltransferase family.</text>
</comment>
<evidence type="ECO:0000259" key="4">
    <source>
        <dbReference type="Pfam" id="PF01555"/>
    </source>
</evidence>
<accession>A0A8S5RBC0</accession>
<keyword evidence="3" id="KW-0808">Transferase</keyword>
<dbReference type="SUPFAM" id="SSF53335">
    <property type="entry name" value="S-adenosyl-L-methionine-dependent methyltransferases"/>
    <property type="match status" value="1"/>
</dbReference>
<dbReference type="GO" id="GO:0008170">
    <property type="term" value="F:N-methyltransferase activity"/>
    <property type="evidence" value="ECO:0007669"/>
    <property type="project" value="InterPro"/>
</dbReference>
<evidence type="ECO:0000256" key="1">
    <source>
        <dbReference type="ARBA" id="ARBA00006594"/>
    </source>
</evidence>
<evidence type="ECO:0000256" key="2">
    <source>
        <dbReference type="ARBA" id="ARBA00022603"/>
    </source>
</evidence>
<protein>
    <submittedName>
        <fullName evidence="5">Adenine-specific methyltransferase</fullName>
    </submittedName>
</protein>
<reference evidence="5" key="1">
    <citation type="journal article" date="2021" name="Proc. Natl. Acad. Sci. U.S.A.">
        <title>A Catalog of Tens of Thousands of Viruses from Human Metagenomes Reveals Hidden Associations with Chronic Diseases.</title>
        <authorList>
            <person name="Tisza M.J."/>
            <person name="Buck C.B."/>
        </authorList>
    </citation>
    <scope>NUCLEOTIDE SEQUENCE</scope>
    <source>
        <strain evidence="5">CtRTq15</strain>
    </source>
</reference>
<proteinExistence type="inferred from homology"/>
<dbReference type="PRINTS" id="PR00508">
    <property type="entry name" value="S21N4MTFRASE"/>
</dbReference>
<dbReference type="PANTHER" id="PTHR13370:SF3">
    <property type="entry name" value="TRNA (GUANINE(10)-N2)-METHYLTRANSFERASE HOMOLOG"/>
    <property type="match status" value="1"/>
</dbReference>
<dbReference type="Gene3D" id="3.40.50.150">
    <property type="entry name" value="Vaccinia Virus protein VP39"/>
    <property type="match status" value="1"/>
</dbReference>
<dbReference type="InterPro" id="IPR002052">
    <property type="entry name" value="DNA_methylase_N6_adenine_CS"/>
</dbReference>